<evidence type="ECO:0000256" key="1">
    <source>
        <dbReference type="SAM" id="SignalP"/>
    </source>
</evidence>
<sequence length="103" mass="11574">MCRSVFNAVRLLLYVISVSGLNQSRKLTDLSIGIIRSASESKCHLFVEKRDEVSVTFSECAYRKNVGFLSPVRWAMVLVEGPQMSQKTPIWSLTLSSHILPSQ</sequence>
<organism evidence="2 3">
    <name type="scientific">Echinococcus multilocularis</name>
    <name type="common">Fox tapeworm</name>
    <dbReference type="NCBI Taxonomy" id="6211"/>
    <lineage>
        <taxon>Eukaryota</taxon>
        <taxon>Metazoa</taxon>
        <taxon>Spiralia</taxon>
        <taxon>Lophotrochozoa</taxon>
        <taxon>Platyhelminthes</taxon>
        <taxon>Cestoda</taxon>
        <taxon>Eucestoda</taxon>
        <taxon>Cyclophyllidea</taxon>
        <taxon>Taeniidae</taxon>
        <taxon>Echinococcus</taxon>
    </lineage>
</organism>
<proteinExistence type="predicted"/>
<name>A0A068YB08_ECHMU</name>
<keyword evidence="3" id="KW-1185">Reference proteome</keyword>
<accession>A0A068YB08</accession>
<protein>
    <submittedName>
        <fullName evidence="2">Expressed protein</fullName>
    </submittedName>
</protein>
<reference evidence="2" key="1">
    <citation type="journal article" date="2013" name="Nature">
        <title>The genomes of four tapeworm species reveal adaptations to parasitism.</title>
        <authorList>
            <person name="Tsai I.J."/>
            <person name="Zarowiecki M."/>
            <person name="Holroyd N."/>
            <person name="Garciarrubio A."/>
            <person name="Sanchez-Flores A."/>
            <person name="Brooks K.L."/>
            <person name="Tracey A."/>
            <person name="Bobes R.J."/>
            <person name="Fragoso G."/>
            <person name="Sciutto E."/>
            <person name="Aslett M."/>
            <person name="Beasley H."/>
            <person name="Bennett H.M."/>
            <person name="Cai J."/>
            <person name="Camicia F."/>
            <person name="Clark R."/>
            <person name="Cucher M."/>
            <person name="De Silva N."/>
            <person name="Day T.A."/>
            <person name="Deplazes P."/>
            <person name="Estrada K."/>
            <person name="Fernandez C."/>
            <person name="Holland P.W."/>
            <person name="Hou J."/>
            <person name="Hu S."/>
            <person name="Huckvale T."/>
            <person name="Hung S.S."/>
            <person name="Kamenetzky L."/>
            <person name="Keane J.A."/>
            <person name="Kiss F."/>
            <person name="Koziol U."/>
            <person name="Lambert O."/>
            <person name="Liu K."/>
            <person name="Luo X."/>
            <person name="Luo Y."/>
            <person name="Macchiaroli N."/>
            <person name="Nichol S."/>
            <person name="Paps J."/>
            <person name="Parkinson J."/>
            <person name="Pouchkina-Stantcheva N."/>
            <person name="Riddiford N."/>
            <person name="Rosenzvit M."/>
            <person name="Salinas G."/>
            <person name="Wasmuth J.D."/>
            <person name="Zamanian M."/>
            <person name="Zheng Y."/>
            <person name="Cai X."/>
            <person name="Soberon X."/>
            <person name="Olson P.D."/>
            <person name="Laclette J.P."/>
            <person name="Brehm K."/>
            <person name="Berriman M."/>
            <person name="Garciarrubio A."/>
            <person name="Bobes R.J."/>
            <person name="Fragoso G."/>
            <person name="Sanchez-Flores A."/>
            <person name="Estrada K."/>
            <person name="Cevallos M.A."/>
            <person name="Morett E."/>
            <person name="Gonzalez V."/>
            <person name="Portillo T."/>
            <person name="Ochoa-Leyva A."/>
            <person name="Jose M.V."/>
            <person name="Sciutto E."/>
            <person name="Landa A."/>
            <person name="Jimenez L."/>
            <person name="Valdes V."/>
            <person name="Carrero J.C."/>
            <person name="Larralde C."/>
            <person name="Morales-Montor J."/>
            <person name="Limon-Lason J."/>
            <person name="Soberon X."/>
            <person name="Laclette J.P."/>
        </authorList>
    </citation>
    <scope>NUCLEOTIDE SEQUENCE [LARGE SCALE GENOMIC DNA]</scope>
</reference>
<feature type="signal peptide" evidence="1">
    <location>
        <begin position="1"/>
        <end position="20"/>
    </location>
</feature>
<keyword evidence="1" id="KW-0732">Signal</keyword>
<dbReference type="AlphaFoldDB" id="A0A068YB08"/>
<evidence type="ECO:0000313" key="3">
    <source>
        <dbReference type="Proteomes" id="UP000017246"/>
    </source>
</evidence>
<reference evidence="2" key="2">
    <citation type="submission" date="2015-11" db="EMBL/GenBank/DDBJ databases">
        <authorList>
            <person name="Zhang Y."/>
            <person name="Guo Z."/>
        </authorList>
    </citation>
    <scope>NUCLEOTIDE SEQUENCE</scope>
</reference>
<feature type="chain" id="PRO_5009741661" evidence="1">
    <location>
        <begin position="21"/>
        <end position="103"/>
    </location>
</feature>
<dbReference type="Proteomes" id="UP000017246">
    <property type="component" value="Unassembled WGS sequence"/>
</dbReference>
<dbReference type="EMBL" id="LN902843">
    <property type="protein sequence ID" value="CUT98657.1"/>
    <property type="molecule type" value="Genomic_DNA"/>
</dbReference>
<evidence type="ECO:0000313" key="2">
    <source>
        <dbReference type="EMBL" id="CUT98657.1"/>
    </source>
</evidence>
<dbReference type="OrthoDB" id="77911at2759"/>